<comment type="subcellular location">
    <subcellularLocation>
        <location evidence="1">Cell membrane</location>
        <topology evidence="1">Multi-pass membrane protein</topology>
    </subcellularLocation>
</comment>
<feature type="transmembrane region" description="Helical" evidence="5">
    <location>
        <begin position="253"/>
        <end position="270"/>
    </location>
</feature>
<evidence type="ECO:0000256" key="3">
    <source>
        <dbReference type="ARBA" id="ARBA00022989"/>
    </source>
</evidence>
<comment type="caution">
    <text evidence="7">The sequence shown here is derived from an EMBL/GenBank/DDBJ whole genome shotgun (WGS) entry which is preliminary data.</text>
</comment>
<dbReference type="InterPro" id="IPR020846">
    <property type="entry name" value="MFS_dom"/>
</dbReference>
<dbReference type="PANTHER" id="PTHR23523">
    <property type="match status" value="1"/>
</dbReference>
<feature type="transmembrane region" description="Helical" evidence="5">
    <location>
        <begin position="12"/>
        <end position="31"/>
    </location>
</feature>
<dbReference type="RefSeq" id="WP_191298768.1">
    <property type="nucleotide sequence ID" value="NZ_BNAR01000004.1"/>
</dbReference>
<evidence type="ECO:0000256" key="2">
    <source>
        <dbReference type="ARBA" id="ARBA00022692"/>
    </source>
</evidence>
<dbReference type="InterPro" id="IPR052524">
    <property type="entry name" value="MFS_Cyanate_Porter"/>
</dbReference>
<proteinExistence type="predicted"/>
<keyword evidence="2 5" id="KW-0812">Transmembrane</keyword>
<evidence type="ECO:0000256" key="1">
    <source>
        <dbReference type="ARBA" id="ARBA00004651"/>
    </source>
</evidence>
<feature type="transmembrane region" description="Helical" evidence="5">
    <location>
        <begin position="51"/>
        <end position="70"/>
    </location>
</feature>
<evidence type="ECO:0000313" key="7">
    <source>
        <dbReference type="EMBL" id="GHH40007.1"/>
    </source>
</evidence>
<feature type="domain" description="Major facilitator superfamily (MFS) profile" evidence="6">
    <location>
        <begin position="14"/>
        <end position="390"/>
    </location>
</feature>
<dbReference type="Gene3D" id="1.20.1250.20">
    <property type="entry name" value="MFS general substrate transporter like domains"/>
    <property type="match status" value="1"/>
</dbReference>
<dbReference type="InterPro" id="IPR011701">
    <property type="entry name" value="MFS"/>
</dbReference>
<dbReference type="PROSITE" id="PS50850">
    <property type="entry name" value="MFS"/>
    <property type="match status" value="1"/>
</dbReference>
<organism evidence="7 8">
    <name type="scientific">Lentzea cavernae</name>
    <dbReference type="NCBI Taxonomy" id="2020703"/>
    <lineage>
        <taxon>Bacteria</taxon>
        <taxon>Bacillati</taxon>
        <taxon>Actinomycetota</taxon>
        <taxon>Actinomycetes</taxon>
        <taxon>Pseudonocardiales</taxon>
        <taxon>Pseudonocardiaceae</taxon>
        <taxon>Lentzea</taxon>
    </lineage>
</organism>
<feature type="transmembrane region" description="Helical" evidence="5">
    <location>
        <begin position="106"/>
        <end position="127"/>
    </location>
</feature>
<name>A0ABQ3MJM7_9PSEU</name>
<dbReference type="Proteomes" id="UP000605568">
    <property type="component" value="Unassembled WGS sequence"/>
</dbReference>
<dbReference type="PANTHER" id="PTHR23523:SF2">
    <property type="entry name" value="2-NITROIMIDAZOLE TRANSPORTER"/>
    <property type="match status" value="1"/>
</dbReference>
<evidence type="ECO:0000313" key="8">
    <source>
        <dbReference type="Proteomes" id="UP000605568"/>
    </source>
</evidence>
<protein>
    <submittedName>
        <fullName evidence="7">Cyanate transporter</fullName>
    </submittedName>
</protein>
<feature type="transmembrane region" description="Helical" evidence="5">
    <location>
        <begin position="213"/>
        <end position="233"/>
    </location>
</feature>
<evidence type="ECO:0000256" key="5">
    <source>
        <dbReference type="SAM" id="Phobius"/>
    </source>
</evidence>
<feature type="transmembrane region" description="Helical" evidence="5">
    <location>
        <begin position="82"/>
        <end position="100"/>
    </location>
</feature>
<reference evidence="8" key="1">
    <citation type="journal article" date="2019" name="Int. J. Syst. Evol. Microbiol.">
        <title>The Global Catalogue of Microorganisms (GCM) 10K type strain sequencing project: providing services to taxonomists for standard genome sequencing and annotation.</title>
        <authorList>
            <consortium name="The Broad Institute Genomics Platform"/>
            <consortium name="The Broad Institute Genome Sequencing Center for Infectious Disease"/>
            <person name="Wu L."/>
            <person name="Ma J."/>
        </authorList>
    </citation>
    <scope>NUCLEOTIDE SEQUENCE [LARGE SCALE GENOMIC DNA]</scope>
    <source>
        <strain evidence="8">CGMCC 4.7367</strain>
    </source>
</reference>
<accession>A0ABQ3MJM7</accession>
<evidence type="ECO:0000256" key="4">
    <source>
        <dbReference type="ARBA" id="ARBA00023136"/>
    </source>
</evidence>
<gene>
    <name evidence="7" type="ORF">GCM10017774_32680</name>
</gene>
<keyword evidence="4 5" id="KW-0472">Membrane</keyword>
<feature type="transmembrane region" description="Helical" evidence="5">
    <location>
        <begin position="302"/>
        <end position="323"/>
    </location>
</feature>
<feature type="transmembrane region" description="Helical" evidence="5">
    <location>
        <begin position="343"/>
        <end position="359"/>
    </location>
</feature>
<evidence type="ECO:0000259" key="6">
    <source>
        <dbReference type="PROSITE" id="PS50850"/>
    </source>
</evidence>
<feature type="transmembrane region" description="Helical" evidence="5">
    <location>
        <begin position="139"/>
        <end position="158"/>
    </location>
</feature>
<feature type="transmembrane region" description="Helical" evidence="5">
    <location>
        <begin position="164"/>
        <end position="185"/>
    </location>
</feature>
<dbReference type="CDD" id="cd17339">
    <property type="entry name" value="MFS_NIMT_CynX_like"/>
    <property type="match status" value="1"/>
</dbReference>
<keyword evidence="3 5" id="KW-1133">Transmembrane helix</keyword>
<dbReference type="Pfam" id="PF07690">
    <property type="entry name" value="MFS_1"/>
    <property type="match status" value="1"/>
</dbReference>
<feature type="transmembrane region" description="Helical" evidence="5">
    <location>
        <begin position="365"/>
        <end position="386"/>
    </location>
</feature>
<dbReference type="EMBL" id="BNAR01000004">
    <property type="protein sequence ID" value="GHH40007.1"/>
    <property type="molecule type" value="Genomic_DNA"/>
</dbReference>
<keyword evidence="8" id="KW-1185">Reference proteome</keyword>
<sequence length="390" mass="40057">MIERTRARRATWPAVLVALVFLVALNLRPALTSVGPLLPQIGGEAGLSEGAQGLLGALPLLAFAAISPLVTHPARRFGLERTLLAALVVLAIGTALRSVLGDAGLWIGTAVAGCAIAVGNVLVPTIVKRDYRDHVSMATGVYSACITVGASIASAVAVPLSHAAGWRGALAFWAIPALVVTALWLPRAWNAEPVVEPPADSTAPVSVWRQPTAWLVTAFMGLQSTTFYVMVTWLPTVEMSAGVPAEQAGVHLFVYQIVGVASGLAIPRLMRRTDSQVAAAVTASVPMVVGVAGLLLLPAWSIVWAVVAGLGTGASLVVALTLISLRGQGQQGTTRLSGMAQSLGYLLAALGPVLAGLLAERTGTWTASLALVGVLAVVQVVVAVAAGRVR</sequence>
<feature type="transmembrane region" description="Helical" evidence="5">
    <location>
        <begin position="277"/>
        <end position="296"/>
    </location>
</feature>
<dbReference type="SUPFAM" id="SSF103473">
    <property type="entry name" value="MFS general substrate transporter"/>
    <property type="match status" value="1"/>
</dbReference>
<dbReference type="InterPro" id="IPR036259">
    <property type="entry name" value="MFS_trans_sf"/>
</dbReference>